<dbReference type="AlphaFoldDB" id="A0A7J5XPY0"/>
<evidence type="ECO:0000313" key="4">
    <source>
        <dbReference type="EMBL" id="KAF3839154.1"/>
    </source>
</evidence>
<dbReference type="InterPro" id="IPR016186">
    <property type="entry name" value="C-type_lectin-like/link_sf"/>
</dbReference>
<evidence type="ECO:0000313" key="5">
    <source>
        <dbReference type="Proteomes" id="UP000518266"/>
    </source>
</evidence>
<keyword evidence="5" id="KW-1185">Reference proteome</keyword>
<dbReference type="PROSITE" id="PS50041">
    <property type="entry name" value="C_TYPE_LECTIN_2"/>
    <property type="match status" value="1"/>
</dbReference>
<organism evidence="4 5">
    <name type="scientific">Dissostichus mawsoni</name>
    <name type="common">Antarctic cod</name>
    <dbReference type="NCBI Taxonomy" id="36200"/>
    <lineage>
        <taxon>Eukaryota</taxon>
        <taxon>Metazoa</taxon>
        <taxon>Chordata</taxon>
        <taxon>Craniata</taxon>
        <taxon>Vertebrata</taxon>
        <taxon>Euteleostomi</taxon>
        <taxon>Actinopterygii</taxon>
        <taxon>Neopterygii</taxon>
        <taxon>Teleostei</taxon>
        <taxon>Neoteleostei</taxon>
        <taxon>Acanthomorphata</taxon>
        <taxon>Eupercaria</taxon>
        <taxon>Perciformes</taxon>
        <taxon>Notothenioidei</taxon>
        <taxon>Nototheniidae</taxon>
        <taxon>Dissostichus</taxon>
    </lineage>
</organism>
<dbReference type="SMART" id="SM00034">
    <property type="entry name" value="CLECT"/>
    <property type="match status" value="1"/>
</dbReference>
<dbReference type="InterPro" id="IPR016187">
    <property type="entry name" value="CTDL_fold"/>
</dbReference>
<name>A0A7J5XPY0_DISMA</name>
<proteinExistence type="predicted"/>
<evidence type="ECO:0000256" key="2">
    <source>
        <dbReference type="SAM" id="SignalP"/>
    </source>
</evidence>
<dbReference type="OrthoDB" id="6345871at2759"/>
<dbReference type="InterPro" id="IPR051379">
    <property type="entry name" value="C-type_Lectin_Receptor_IMM"/>
</dbReference>
<feature type="domain" description="C-type lectin" evidence="3">
    <location>
        <begin position="41"/>
        <end position="125"/>
    </location>
</feature>
<dbReference type="EMBL" id="JAAKFY010000021">
    <property type="protein sequence ID" value="KAF3839154.1"/>
    <property type="molecule type" value="Genomic_DNA"/>
</dbReference>
<dbReference type="PANTHER" id="PTHR46746">
    <property type="entry name" value="KILLER CELL LECTIN-LIKE RECEPTOR SUBFAMILY F MEMBER 2"/>
    <property type="match status" value="1"/>
</dbReference>
<evidence type="ECO:0000259" key="3">
    <source>
        <dbReference type="PROSITE" id="PS50041"/>
    </source>
</evidence>
<dbReference type="Gene3D" id="3.10.100.10">
    <property type="entry name" value="Mannose-Binding Protein A, subunit A"/>
    <property type="match status" value="1"/>
</dbReference>
<feature type="chain" id="PRO_5029617541" description="C-type lectin domain-containing protein" evidence="2">
    <location>
        <begin position="18"/>
        <end position="125"/>
    </location>
</feature>
<dbReference type="InterPro" id="IPR001304">
    <property type="entry name" value="C-type_lectin-like"/>
</dbReference>
<dbReference type="Pfam" id="PF00059">
    <property type="entry name" value="Lectin_C"/>
    <property type="match status" value="1"/>
</dbReference>
<dbReference type="GO" id="GO:0030246">
    <property type="term" value="F:carbohydrate binding"/>
    <property type="evidence" value="ECO:0007669"/>
    <property type="project" value="UniProtKB-KW"/>
</dbReference>
<accession>A0A7J5XPY0</accession>
<dbReference type="PANTHER" id="PTHR46746:SF3">
    <property type="entry name" value="C-TYPE LECTIN DOMAIN-CONTAINING PROTEIN-RELATED"/>
    <property type="match status" value="1"/>
</dbReference>
<reference evidence="4 5" key="1">
    <citation type="submission" date="2020-03" db="EMBL/GenBank/DDBJ databases">
        <title>Dissostichus mawsoni Genome sequencing and assembly.</title>
        <authorList>
            <person name="Park H."/>
        </authorList>
    </citation>
    <scope>NUCLEOTIDE SEQUENCE [LARGE SCALE GENOMIC DNA]</scope>
    <source>
        <strain evidence="4">DM0001</strain>
        <tissue evidence="4">Muscle</tissue>
    </source>
</reference>
<keyword evidence="2" id="KW-0732">Signal</keyword>
<comment type="caution">
    <text evidence="4">The sequence shown here is derived from an EMBL/GenBank/DDBJ whole genome shotgun (WGS) entry which is preliminary data.</text>
</comment>
<evidence type="ECO:0000256" key="1">
    <source>
        <dbReference type="ARBA" id="ARBA00022734"/>
    </source>
</evidence>
<dbReference type="GO" id="GO:0005886">
    <property type="term" value="C:plasma membrane"/>
    <property type="evidence" value="ECO:0007669"/>
    <property type="project" value="TreeGrafter"/>
</dbReference>
<dbReference type="SUPFAM" id="SSF56436">
    <property type="entry name" value="C-type lectin-like"/>
    <property type="match status" value="1"/>
</dbReference>
<gene>
    <name evidence="4" type="ORF">F7725_017871</name>
</gene>
<sequence>MMLIVWTLLFQIKSVKLVSLAGDSLSPAAMRIITLVLLDGTWEEAREDCKGKNSDLAVARTPAEKAAIKEKSIGYNGYWIGLRVVNKQWKWVDGSDLTDSSWIDLPDPVDGHCAVFSRAETHGQQ</sequence>
<keyword evidence="1" id="KW-0430">Lectin</keyword>
<feature type="signal peptide" evidence="2">
    <location>
        <begin position="1"/>
        <end position="17"/>
    </location>
</feature>
<dbReference type="Proteomes" id="UP000518266">
    <property type="component" value="Unassembled WGS sequence"/>
</dbReference>
<protein>
    <recommendedName>
        <fullName evidence="3">C-type lectin domain-containing protein</fullName>
    </recommendedName>
</protein>